<dbReference type="AlphaFoldDB" id="A0A1J0ADL4"/>
<dbReference type="PANTHER" id="PTHR45947:SF3">
    <property type="entry name" value="SULFOQUINOVOSYL TRANSFERASE SQD2"/>
    <property type="match status" value="1"/>
</dbReference>
<dbReference type="SUPFAM" id="SSF53756">
    <property type="entry name" value="UDP-Glycosyltransferase/glycogen phosphorylase"/>
    <property type="match status" value="1"/>
</dbReference>
<dbReference type="InterPro" id="IPR028098">
    <property type="entry name" value="Glyco_trans_4-like_N"/>
</dbReference>
<keyword evidence="4" id="KW-1185">Reference proteome</keyword>
<sequence length="404" mass="45251">MNILHLNTYDTSGGAARASYRLHQGLLKSGVNSQQLVLRKSSQDPTIHVYSESRLVKRLRVIADQWPLNFYPHHSRAFSTHWVPNLVPQKIKNFNFDILHIHWINGLLIPEFLPKITSQPMVWTFQDMWAITGGCHYTQGCDLFMNQCGYCPQLDSSRQNDLSHQVWQRKKKAWCNFQPVIITPSSWLANQVKSSPLLGHCDVKIIPNGLDTDRYRVIPKPMARQILQLPQEKKVILAGGVSLLKEPHKGWDLLCETAQMLPPDDGRLWVIFGQQQAPGFEGLPVRCLGSLTDDVALALAYSAADVLVVPSRQETFGQVATEAMACGTPVVAFAGTGVQDIVDHYTNGYLAQAFDPADLAAGIGWVLRQGLELGKNARQKVERAFDLTVVVQRHLELYQSLINA</sequence>
<evidence type="ECO:0000313" key="3">
    <source>
        <dbReference type="EMBL" id="APB34028.1"/>
    </source>
</evidence>
<accession>A0A1J0ADL4</accession>
<name>A0A1J0ADL4_9CYAN</name>
<dbReference type="EMBL" id="CP017675">
    <property type="protein sequence ID" value="APB34028.1"/>
    <property type="molecule type" value="Genomic_DNA"/>
</dbReference>
<feature type="domain" description="Glycosyl transferase family 1" evidence="1">
    <location>
        <begin position="225"/>
        <end position="378"/>
    </location>
</feature>
<feature type="domain" description="Glycosyltransferase subfamily 4-like N-terminal" evidence="2">
    <location>
        <begin position="13"/>
        <end position="214"/>
    </location>
</feature>
<protein>
    <submittedName>
        <fullName evidence="3">Glycosyl transferase, group 1, putative</fullName>
    </submittedName>
</protein>
<proteinExistence type="predicted"/>
<dbReference type="PANTHER" id="PTHR45947">
    <property type="entry name" value="SULFOQUINOVOSYL TRANSFERASE SQD2"/>
    <property type="match status" value="1"/>
</dbReference>
<evidence type="ECO:0000259" key="1">
    <source>
        <dbReference type="Pfam" id="PF00534"/>
    </source>
</evidence>
<organism evidence="3 4">
    <name type="scientific">Gloeomargarita lithophora Alchichica-D10</name>
    <dbReference type="NCBI Taxonomy" id="1188229"/>
    <lineage>
        <taxon>Bacteria</taxon>
        <taxon>Bacillati</taxon>
        <taxon>Cyanobacteriota</taxon>
        <taxon>Cyanophyceae</taxon>
        <taxon>Gloeomargaritales</taxon>
        <taxon>Gloeomargaritaceae</taxon>
        <taxon>Gloeomargarita</taxon>
    </lineage>
</organism>
<dbReference type="InterPro" id="IPR050194">
    <property type="entry name" value="Glycosyltransferase_grp1"/>
</dbReference>
<dbReference type="STRING" id="1188229.GlitD10_1703"/>
<dbReference type="CDD" id="cd03825">
    <property type="entry name" value="GT4_WcaC-like"/>
    <property type="match status" value="1"/>
</dbReference>
<dbReference type="Gene3D" id="3.40.50.2000">
    <property type="entry name" value="Glycogen Phosphorylase B"/>
    <property type="match status" value="2"/>
</dbReference>
<dbReference type="GO" id="GO:0016757">
    <property type="term" value="F:glycosyltransferase activity"/>
    <property type="evidence" value="ECO:0007669"/>
    <property type="project" value="InterPro"/>
</dbReference>
<keyword evidence="3" id="KW-0808">Transferase</keyword>
<dbReference type="InterPro" id="IPR001296">
    <property type="entry name" value="Glyco_trans_1"/>
</dbReference>
<dbReference type="KEGG" id="glt:GlitD10_1703"/>
<dbReference type="Pfam" id="PF00534">
    <property type="entry name" value="Glycos_transf_1"/>
    <property type="match status" value="1"/>
</dbReference>
<reference evidence="3 4" key="1">
    <citation type="submission" date="2016-10" db="EMBL/GenBank/DDBJ databases">
        <title>Description of Gloeomargarita lithophora gen. nov., sp. nov., a thylakoid-bearing basal-branching cyanobacterium with intracellular carbonates, and proposal for Gloeomargaritales ord. nov.</title>
        <authorList>
            <person name="Moreira D."/>
            <person name="Tavera R."/>
            <person name="Benzerara K."/>
            <person name="Skouri-Panet F."/>
            <person name="Couradeau E."/>
            <person name="Gerard E."/>
            <person name="Loussert C."/>
            <person name="Novelo E."/>
            <person name="Zivanovic Y."/>
            <person name="Lopez-Garcia P."/>
        </authorList>
    </citation>
    <scope>NUCLEOTIDE SEQUENCE [LARGE SCALE GENOMIC DNA]</scope>
    <source>
        <strain evidence="3 4">D10</strain>
    </source>
</reference>
<gene>
    <name evidence="3" type="ORF">GlitD10_1703</name>
</gene>
<dbReference type="Proteomes" id="UP000180235">
    <property type="component" value="Chromosome"/>
</dbReference>
<dbReference type="OrthoDB" id="9768685at2"/>
<evidence type="ECO:0000259" key="2">
    <source>
        <dbReference type="Pfam" id="PF13439"/>
    </source>
</evidence>
<dbReference type="Pfam" id="PF13439">
    <property type="entry name" value="Glyco_transf_4"/>
    <property type="match status" value="1"/>
</dbReference>
<evidence type="ECO:0000313" key="4">
    <source>
        <dbReference type="Proteomes" id="UP000180235"/>
    </source>
</evidence>
<dbReference type="RefSeq" id="WP_071454533.1">
    <property type="nucleotide sequence ID" value="NZ_CP017675.1"/>
</dbReference>